<feature type="transmembrane region" description="Helical" evidence="2">
    <location>
        <begin position="331"/>
        <end position="354"/>
    </location>
</feature>
<name>A0A3N4KUZ7_9PEZI</name>
<dbReference type="STRING" id="1392247.A0A3N4KUZ7"/>
<feature type="transmembrane region" description="Helical" evidence="2">
    <location>
        <begin position="426"/>
        <end position="447"/>
    </location>
</feature>
<keyword evidence="2" id="KW-0472">Membrane</keyword>
<evidence type="ECO:0000259" key="3">
    <source>
        <dbReference type="Pfam" id="PF20163"/>
    </source>
</evidence>
<dbReference type="InParanoid" id="A0A3N4KUZ7"/>
<evidence type="ECO:0000256" key="2">
    <source>
        <dbReference type="SAM" id="Phobius"/>
    </source>
</evidence>
<feature type="transmembrane region" description="Helical" evidence="2">
    <location>
        <begin position="562"/>
        <end position="582"/>
    </location>
</feature>
<gene>
    <name evidence="4" type="ORF">P167DRAFT_526858</name>
</gene>
<evidence type="ECO:0000313" key="4">
    <source>
        <dbReference type="EMBL" id="RPB09605.1"/>
    </source>
</evidence>
<dbReference type="EMBL" id="ML119150">
    <property type="protein sequence ID" value="RPB09605.1"/>
    <property type="molecule type" value="Genomic_DNA"/>
</dbReference>
<keyword evidence="2" id="KW-0812">Transmembrane</keyword>
<keyword evidence="5" id="KW-1185">Reference proteome</keyword>
<evidence type="ECO:0000256" key="1">
    <source>
        <dbReference type="SAM" id="MobiDB-lite"/>
    </source>
</evidence>
<protein>
    <recommendedName>
        <fullName evidence="3">DUF6536 domain-containing protein</fullName>
    </recommendedName>
</protein>
<dbReference type="AlphaFoldDB" id="A0A3N4KUZ7"/>
<feature type="transmembrane region" description="Helical" evidence="2">
    <location>
        <begin position="602"/>
        <end position="627"/>
    </location>
</feature>
<feature type="transmembrane region" description="Helical" evidence="2">
    <location>
        <begin position="507"/>
        <end position="526"/>
    </location>
</feature>
<dbReference type="InterPro" id="IPR046623">
    <property type="entry name" value="DUF6536"/>
</dbReference>
<evidence type="ECO:0000313" key="5">
    <source>
        <dbReference type="Proteomes" id="UP000277580"/>
    </source>
</evidence>
<sequence>MEYSTTSSFSRRPSKYEYNSLQSQEPLEDDPEQRPTHSQSKFERTRFHRLLVDRLGLFSGGWRTGCTWCAISSTVVFLANSILTIWASKKPTAEPGIGILYEGSCDTTKNLSLLAHLIINVLSTLMLSASNYTMQCLSAPTRAEVDRAHAKKKWLDIGVPSVRNLGKISFTRICLWSLLAMSSVPLHFMYNSAIFSTTSTYKYNQRVMSEGRLTPDYTSFPYERLSNRDCIREYGRQFTDNRRDLILVVPGDGEEPLYNSRGINYGVREPFAWVCNSFYHDPYDYHPYEDIDPPPCDVNNYINQADSWKMNGSTVQYCLSERMDERCSLQFSMHIMVAVIICNAVKSICMFYTVCKSKEDPLVTVGDAVSSFLKSPDKTTAGMCIVSKKDIKKGIWKYTSDGTTHGKWNIQLWKPCKHFWLRAASIGRWAICNALALTAISVSAWLLSVGLQALGGNGTPRDLSSLWSMGLGAVDVQTLMGPIFGGGDEGAYKALISCVLTANLPQAIFSFLYLLYNSIFTCMLLGDEWDRFSTKRRTLRVTSPIGAQRTTHFLQLPYKYSLPLMIASGSMHWLISQALFLARINNLDAANGPGPGFTSQVGWSPIAVVFVLILGSLMLLVALGIGFRRYNGQIPLVGSCSAAISAACHPNPDETSISTEPLLWGVVGRDGVVGHCSFSGRDVLTPVPYQHYAGNASARDTIL</sequence>
<reference evidence="4 5" key="1">
    <citation type="journal article" date="2018" name="Nat. Ecol. Evol.">
        <title>Pezizomycetes genomes reveal the molecular basis of ectomycorrhizal truffle lifestyle.</title>
        <authorList>
            <person name="Murat C."/>
            <person name="Payen T."/>
            <person name="Noel B."/>
            <person name="Kuo A."/>
            <person name="Morin E."/>
            <person name="Chen J."/>
            <person name="Kohler A."/>
            <person name="Krizsan K."/>
            <person name="Balestrini R."/>
            <person name="Da Silva C."/>
            <person name="Montanini B."/>
            <person name="Hainaut M."/>
            <person name="Levati E."/>
            <person name="Barry K.W."/>
            <person name="Belfiori B."/>
            <person name="Cichocki N."/>
            <person name="Clum A."/>
            <person name="Dockter R.B."/>
            <person name="Fauchery L."/>
            <person name="Guy J."/>
            <person name="Iotti M."/>
            <person name="Le Tacon F."/>
            <person name="Lindquist E.A."/>
            <person name="Lipzen A."/>
            <person name="Malagnac F."/>
            <person name="Mello A."/>
            <person name="Molinier V."/>
            <person name="Miyauchi S."/>
            <person name="Poulain J."/>
            <person name="Riccioni C."/>
            <person name="Rubini A."/>
            <person name="Sitrit Y."/>
            <person name="Splivallo R."/>
            <person name="Traeger S."/>
            <person name="Wang M."/>
            <person name="Zifcakova L."/>
            <person name="Wipf D."/>
            <person name="Zambonelli A."/>
            <person name="Paolocci F."/>
            <person name="Nowrousian M."/>
            <person name="Ottonello S."/>
            <person name="Baldrian P."/>
            <person name="Spatafora J.W."/>
            <person name="Henrissat B."/>
            <person name="Nagy L.G."/>
            <person name="Aury J.M."/>
            <person name="Wincker P."/>
            <person name="Grigoriev I.V."/>
            <person name="Bonfante P."/>
            <person name="Martin F.M."/>
        </authorList>
    </citation>
    <scope>NUCLEOTIDE SEQUENCE [LARGE SCALE GENOMIC DNA]</scope>
    <source>
        <strain evidence="4 5">CCBAS932</strain>
    </source>
</reference>
<dbReference type="Proteomes" id="UP000277580">
    <property type="component" value="Unassembled WGS sequence"/>
</dbReference>
<feature type="domain" description="DUF6536" evidence="3">
    <location>
        <begin position="62"/>
        <end position="210"/>
    </location>
</feature>
<dbReference type="Pfam" id="PF20163">
    <property type="entry name" value="DUF6536"/>
    <property type="match status" value="1"/>
</dbReference>
<organism evidence="4 5">
    <name type="scientific">Morchella conica CCBAS932</name>
    <dbReference type="NCBI Taxonomy" id="1392247"/>
    <lineage>
        <taxon>Eukaryota</taxon>
        <taxon>Fungi</taxon>
        <taxon>Dikarya</taxon>
        <taxon>Ascomycota</taxon>
        <taxon>Pezizomycotina</taxon>
        <taxon>Pezizomycetes</taxon>
        <taxon>Pezizales</taxon>
        <taxon>Morchellaceae</taxon>
        <taxon>Morchella</taxon>
    </lineage>
</organism>
<keyword evidence="2" id="KW-1133">Transmembrane helix</keyword>
<accession>A0A3N4KUZ7</accession>
<dbReference type="PANTHER" id="PTHR35395:SF1">
    <property type="entry name" value="DUF6536 DOMAIN-CONTAINING PROTEIN"/>
    <property type="match status" value="1"/>
</dbReference>
<feature type="compositionally biased region" description="Polar residues" evidence="1">
    <location>
        <begin position="1"/>
        <end position="25"/>
    </location>
</feature>
<feature type="region of interest" description="Disordered" evidence="1">
    <location>
        <begin position="1"/>
        <end position="41"/>
    </location>
</feature>
<dbReference type="PANTHER" id="PTHR35395">
    <property type="entry name" value="DUF6536 DOMAIN-CONTAINING PROTEIN"/>
    <property type="match status" value="1"/>
</dbReference>
<dbReference type="OrthoDB" id="5429634at2759"/>
<proteinExistence type="predicted"/>
<feature type="compositionally biased region" description="Basic and acidic residues" evidence="1">
    <location>
        <begin position="32"/>
        <end position="41"/>
    </location>
</feature>